<evidence type="ECO:0000313" key="6">
    <source>
        <dbReference type="Proteomes" id="UP000007947"/>
    </source>
</evidence>
<dbReference type="eggNOG" id="COG1247">
    <property type="taxonomic scope" value="Bacteria"/>
</dbReference>
<dbReference type="EMBL" id="AP012204">
    <property type="protein sequence ID" value="BAK34079.1"/>
    <property type="molecule type" value="Genomic_DNA"/>
</dbReference>
<name>F5XN06_MICPN</name>
<dbReference type="HOGENOM" id="CLU_013985_41_2_11"/>
<evidence type="ECO:0000256" key="1">
    <source>
        <dbReference type="ARBA" id="ARBA00008694"/>
    </source>
</evidence>
<dbReference type="Proteomes" id="UP000007947">
    <property type="component" value="Chromosome"/>
</dbReference>
<evidence type="ECO:0000313" key="5">
    <source>
        <dbReference type="EMBL" id="BAK34079.1"/>
    </source>
</evidence>
<dbReference type="InterPro" id="IPR051016">
    <property type="entry name" value="Diverse_Substrate_AcTransf"/>
</dbReference>
<organism evidence="5 6">
    <name type="scientific">Microlunatus phosphovorus (strain ATCC 700054 / DSM 10555 / JCM 9379 / NBRC 101784 / NCIMB 13414 / VKM Ac-1990 / NM-1)</name>
    <dbReference type="NCBI Taxonomy" id="1032480"/>
    <lineage>
        <taxon>Bacteria</taxon>
        <taxon>Bacillati</taxon>
        <taxon>Actinomycetota</taxon>
        <taxon>Actinomycetes</taxon>
        <taxon>Propionibacteriales</taxon>
        <taxon>Propionibacteriaceae</taxon>
        <taxon>Microlunatus</taxon>
    </lineage>
</organism>
<dbReference type="Gene3D" id="3.40.630.30">
    <property type="match status" value="1"/>
</dbReference>
<comment type="similarity">
    <text evidence="1">Belongs to the acetyltransferase family.</text>
</comment>
<dbReference type="KEGG" id="mph:MLP_10650"/>
<dbReference type="SUPFAM" id="SSF55729">
    <property type="entry name" value="Acyl-CoA N-acyltransferases (Nat)"/>
    <property type="match status" value="1"/>
</dbReference>
<evidence type="ECO:0000256" key="2">
    <source>
        <dbReference type="ARBA" id="ARBA00022679"/>
    </source>
</evidence>
<reference evidence="5 6" key="1">
    <citation type="submission" date="2011-05" db="EMBL/GenBank/DDBJ databases">
        <title>Whole genome sequence of Microlunatus phosphovorus NM-1.</title>
        <authorList>
            <person name="Hosoyama A."/>
            <person name="Sasaki K."/>
            <person name="Harada T."/>
            <person name="Igarashi R."/>
            <person name="Kawakoshi A."/>
            <person name="Sasagawa M."/>
            <person name="Fukada J."/>
            <person name="Nakamura S."/>
            <person name="Katano Y."/>
            <person name="Hanada S."/>
            <person name="Kamagata Y."/>
            <person name="Nakamura N."/>
            <person name="Yamazaki S."/>
            <person name="Fujita N."/>
        </authorList>
    </citation>
    <scope>NUCLEOTIDE SEQUENCE [LARGE SCALE GENOMIC DNA]</scope>
    <source>
        <strain evidence="6">ATCC 700054 / DSM 10555 / JCM 9379 / NBRC 101784 / NCIMB 13414 / VKM Ac-1990 / NM-1</strain>
    </source>
</reference>
<sequence>MIESELPPGIRPAEVDDVATIHDLICDLATYERARDEVKATPDQLRAALFGPTPAAYALVAEVDGQVVGFALYFLSYSTWDGVHGIYLEDLYVRPEQRGSGLGTALLSSLATIAVNRGHTRVEWSVLNWNTPSIEFYRSLGAVAMDEWTRYRLTDEALAQLAAR</sequence>
<protein>
    <submittedName>
        <fullName evidence="5">Putative acetyltransferase</fullName>
        <ecNumber evidence="5">2.3.1.-</ecNumber>
    </submittedName>
</protein>
<evidence type="ECO:0000256" key="3">
    <source>
        <dbReference type="ARBA" id="ARBA00023315"/>
    </source>
</evidence>
<dbReference type="EC" id="2.3.1.-" evidence="5"/>
<dbReference type="InterPro" id="IPR016181">
    <property type="entry name" value="Acyl_CoA_acyltransferase"/>
</dbReference>
<dbReference type="PROSITE" id="PS51186">
    <property type="entry name" value="GNAT"/>
    <property type="match status" value="1"/>
</dbReference>
<proteinExistence type="inferred from homology"/>
<keyword evidence="2 5" id="KW-0808">Transferase</keyword>
<dbReference type="InterPro" id="IPR000182">
    <property type="entry name" value="GNAT_dom"/>
</dbReference>
<dbReference type="CDD" id="cd04301">
    <property type="entry name" value="NAT_SF"/>
    <property type="match status" value="1"/>
</dbReference>
<feature type="domain" description="N-acetyltransferase" evidence="4">
    <location>
        <begin position="8"/>
        <end position="164"/>
    </location>
</feature>
<dbReference type="GO" id="GO:0008080">
    <property type="term" value="F:N-acetyltransferase activity"/>
    <property type="evidence" value="ECO:0007669"/>
    <property type="project" value="TreeGrafter"/>
</dbReference>
<dbReference type="AlphaFoldDB" id="F5XN06"/>
<accession>F5XN06</accession>
<keyword evidence="6" id="KW-1185">Reference proteome</keyword>
<gene>
    <name evidence="5" type="ordered locus">MLP_10650</name>
</gene>
<dbReference type="RefSeq" id="WP_013861962.1">
    <property type="nucleotide sequence ID" value="NC_015635.1"/>
</dbReference>
<dbReference type="Pfam" id="PF00583">
    <property type="entry name" value="Acetyltransf_1"/>
    <property type="match status" value="1"/>
</dbReference>
<keyword evidence="3 5" id="KW-0012">Acyltransferase</keyword>
<dbReference type="PANTHER" id="PTHR10545:SF29">
    <property type="entry name" value="GH14572P-RELATED"/>
    <property type="match status" value="1"/>
</dbReference>
<dbReference type="FunFam" id="3.40.630.30:FF:000064">
    <property type="entry name" value="GNAT family acetyltransferase"/>
    <property type="match status" value="1"/>
</dbReference>
<evidence type="ECO:0000259" key="4">
    <source>
        <dbReference type="PROSITE" id="PS51186"/>
    </source>
</evidence>
<dbReference type="PANTHER" id="PTHR10545">
    <property type="entry name" value="DIAMINE N-ACETYLTRANSFERASE"/>
    <property type="match status" value="1"/>
</dbReference>